<evidence type="ECO:0008006" key="3">
    <source>
        <dbReference type="Google" id="ProtNLM"/>
    </source>
</evidence>
<proteinExistence type="predicted"/>
<organism evidence="1 2">
    <name type="scientific">Roseburia zhanii</name>
    <dbReference type="NCBI Taxonomy" id="2763064"/>
    <lineage>
        <taxon>Bacteria</taxon>
        <taxon>Bacillati</taxon>
        <taxon>Bacillota</taxon>
        <taxon>Clostridia</taxon>
        <taxon>Lachnospirales</taxon>
        <taxon>Lachnospiraceae</taxon>
        <taxon>Roseburia</taxon>
    </lineage>
</organism>
<evidence type="ECO:0000313" key="2">
    <source>
        <dbReference type="Proteomes" id="UP000606720"/>
    </source>
</evidence>
<protein>
    <recommendedName>
        <fullName evidence="3">ABC transporter ATP-binding protein</fullName>
    </recommendedName>
</protein>
<dbReference type="Proteomes" id="UP000606720">
    <property type="component" value="Unassembled WGS sequence"/>
</dbReference>
<gene>
    <name evidence="1" type="ORF">H8S17_04765</name>
</gene>
<sequence>MDILNEINSEETTILLVTHDAKVAAKADKVIYSEDGTIRKICRLAKHKDSCIIVNVSLQNVMI</sequence>
<dbReference type="Gene3D" id="3.40.50.300">
    <property type="entry name" value="P-loop containing nucleotide triphosphate hydrolases"/>
    <property type="match status" value="1"/>
</dbReference>
<dbReference type="SUPFAM" id="SSF52540">
    <property type="entry name" value="P-loop containing nucleoside triphosphate hydrolases"/>
    <property type="match status" value="1"/>
</dbReference>
<keyword evidence="2" id="KW-1185">Reference proteome</keyword>
<evidence type="ECO:0000313" key="1">
    <source>
        <dbReference type="EMBL" id="MBC5713532.1"/>
    </source>
</evidence>
<comment type="caution">
    <text evidence="1">The sequence shown here is derived from an EMBL/GenBank/DDBJ whole genome shotgun (WGS) entry which is preliminary data.</text>
</comment>
<dbReference type="InterPro" id="IPR027417">
    <property type="entry name" value="P-loop_NTPase"/>
</dbReference>
<dbReference type="EMBL" id="JACOPH010000002">
    <property type="protein sequence ID" value="MBC5713532.1"/>
    <property type="molecule type" value="Genomic_DNA"/>
</dbReference>
<name>A0A923LNG2_9FIRM</name>
<reference evidence="1" key="1">
    <citation type="submission" date="2020-08" db="EMBL/GenBank/DDBJ databases">
        <title>Genome public.</title>
        <authorList>
            <person name="Liu C."/>
            <person name="Sun Q."/>
        </authorList>
    </citation>
    <scope>NUCLEOTIDE SEQUENCE</scope>
    <source>
        <strain evidence="1">BX1005</strain>
    </source>
</reference>
<dbReference type="RefSeq" id="WP_186866442.1">
    <property type="nucleotide sequence ID" value="NZ_JACOPH010000002.1"/>
</dbReference>
<accession>A0A923LNG2</accession>
<dbReference type="AlphaFoldDB" id="A0A923LNG2"/>